<organism evidence="1">
    <name type="scientific">Anguilla anguilla</name>
    <name type="common">European freshwater eel</name>
    <name type="synonym">Muraena anguilla</name>
    <dbReference type="NCBI Taxonomy" id="7936"/>
    <lineage>
        <taxon>Eukaryota</taxon>
        <taxon>Metazoa</taxon>
        <taxon>Chordata</taxon>
        <taxon>Craniata</taxon>
        <taxon>Vertebrata</taxon>
        <taxon>Euteleostomi</taxon>
        <taxon>Actinopterygii</taxon>
        <taxon>Neopterygii</taxon>
        <taxon>Teleostei</taxon>
        <taxon>Anguilliformes</taxon>
        <taxon>Anguillidae</taxon>
        <taxon>Anguilla</taxon>
    </lineage>
</organism>
<dbReference type="AlphaFoldDB" id="A0A0E9WJ45"/>
<dbReference type="EMBL" id="GBXM01018158">
    <property type="protein sequence ID" value="JAH90419.1"/>
    <property type="molecule type" value="Transcribed_RNA"/>
</dbReference>
<reference evidence="1" key="1">
    <citation type="submission" date="2014-11" db="EMBL/GenBank/DDBJ databases">
        <authorList>
            <person name="Amaro Gonzalez C."/>
        </authorList>
    </citation>
    <scope>NUCLEOTIDE SEQUENCE</scope>
</reference>
<sequence>MRQGGSWRVLAPFIKAKLQIPHSKFQTLSLLTCKSSTRLSCRHEIGR</sequence>
<accession>A0A0E9WJ45</accession>
<evidence type="ECO:0000313" key="1">
    <source>
        <dbReference type="EMBL" id="JAH90419.1"/>
    </source>
</evidence>
<reference evidence="1" key="2">
    <citation type="journal article" date="2015" name="Fish Shellfish Immunol.">
        <title>Early steps in the European eel (Anguilla anguilla)-Vibrio vulnificus interaction in the gills: Role of the RtxA13 toxin.</title>
        <authorList>
            <person name="Callol A."/>
            <person name="Pajuelo D."/>
            <person name="Ebbesson L."/>
            <person name="Teles M."/>
            <person name="MacKenzie S."/>
            <person name="Amaro C."/>
        </authorList>
    </citation>
    <scope>NUCLEOTIDE SEQUENCE</scope>
</reference>
<proteinExistence type="predicted"/>
<name>A0A0E9WJ45_ANGAN</name>
<protein>
    <submittedName>
        <fullName evidence="1">Uncharacterized protein</fullName>
    </submittedName>
</protein>